<reference evidence="2" key="1">
    <citation type="submission" date="2021-02" db="EMBL/GenBank/DDBJ databases">
        <authorList>
            <person name="Nowell W R."/>
        </authorList>
    </citation>
    <scope>NUCLEOTIDE SEQUENCE</scope>
</reference>
<gene>
    <name evidence="2" type="ORF">XAT740_LOCUS43579</name>
</gene>
<sequence length="140" mass="16158">MEWYTLLGILLIIVLVVILGVLLACALAGQRCTVSIQQRQQNHELTKIQQEKERKRQKKLSSRLKRALNPSAKSDQPLAPVEDVKTVEFTLKLGDRSEPIEEVTPTIDSTKVILLKDRLTQAELDERQRKRDEIRKKYNL</sequence>
<feature type="compositionally biased region" description="Basic residues" evidence="1">
    <location>
        <begin position="55"/>
        <end position="66"/>
    </location>
</feature>
<organism evidence="2 3">
    <name type="scientific">Adineta ricciae</name>
    <name type="common">Rotifer</name>
    <dbReference type="NCBI Taxonomy" id="249248"/>
    <lineage>
        <taxon>Eukaryota</taxon>
        <taxon>Metazoa</taxon>
        <taxon>Spiralia</taxon>
        <taxon>Gnathifera</taxon>
        <taxon>Rotifera</taxon>
        <taxon>Eurotatoria</taxon>
        <taxon>Bdelloidea</taxon>
        <taxon>Adinetida</taxon>
        <taxon>Adinetidae</taxon>
        <taxon>Adineta</taxon>
    </lineage>
</organism>
<evidence type="ECO:0000313" key="2">
    <source>
        <dbReference type="EMBL" id="CAF1560464.1"/>
    </source>
</evidence>
<proteinExistence type="predicted"/>
<feature type="compositionally biased region" description="Basic and acidic residues" evidence="1">
    <location>
        <begin position="41"/>
        <end position="54"/>
    </location>
</feature>
<comment type="caution">
    <text evidence="2">The sequence shown here is derived from an EMBL/GenBank/DDBJ whole genome shotgun (WGS) entry which is preliminary data.</text>
</comment>
<dbReference type="Proteomes" id="UP000663828">
    <property type="component" value="Unassembled WGS sequence"/>
</dbReference>
<feature type="region of interest" description="Disordered" evidence="1">
    <location>
        <begin position="41"/>
        <end position="80"/>
    </location>
</feature>
<dbReference type="EMBL" id="CAJNOR010005394">
    <property type="protein sequence ID" value="CAF1560464.1"/>
    <property type="molecule type" value="Genomic_DNA"/>
</dbReference>
<keyword evidence="3" id="KW-1185">Reference proteome</keyword>
<protein>
    <submittedName>
        <fullName evidence="2">Uncharacterized protein</fullName>
    </submittedName>
</protein>
<evidence type="ECO:0000313" key="3">
    <source>
        <dbReference type="Proteomes" id="UP000663828"/>
    </source>
</evidence>
<name>A0A815XQW2_ADIRI</name>
<accession>A0A815XQW2</accession>
<evidence type="ECO:0000256" key="1">
    <source>
        <dbReference type="SAM" id="MobiDB-lite"/>
    </source>
</evidence>
<dbReference type="AlphaFoldDB" id="A0A815XQW2"/>